<feature type="non-terminal residue" evidence="2">
    <location>
        <position position="1"/>
    </location>
</feature>
<organism evidence="2 3">
    <name type="scientific">Pleurodeles waltl</name>
    <name type="common">Iberian ribbed newt</name>
    <dbReference type="NCBI Taxonomy" id="8319"/>
    <lineage>
        <taxon>Eukaryota</taxon>
        <taxon>Metazoa</taxon>
        <taxon>Chordata</taxon>
        <taxon>Craniata</taxon>
        <taxon>Vertebrata</taxon>
        <taxon>Euteleostomi</taxon>
        <taxon>Amphibia</taxon>
        <taxon>Batrachia</taxon>
        <taxon>Caudata</taxon>
        <taxon>Salamandroidea</taxon>
        <taxon>Salamandridae</taxon>
        <taxon>Pleurodelinae</taxon>
        <taxon>Pleurodeles</taxon>
    </lineage>
</organism>
<dbReference type="Proteomes" id="UP001066276">
    <property type="component" value="Chromosome 12"/>
</dbReference>
<name>A0AAV7KZ34_PLEWA</name>
<gene>
    <name evidence="2" type="ORF">NDU88_004014</name>
</gene>
<comment type="caution">
    <text evidence="2">The sequence shown here is derived from an EMBL/GenBank/DDBJ whole genome shotgun (WGS) entry which is preliminary data.</text>
</comment>
<dbReference type="AlphaFoldDB" id="A0AAV7KZ34"/>
<accession>A0AAV7KZ34</accession>
<feature type="region of interest" description="Disordered" evidence="1">
    <location>
        <begin position="1"/>
        <end position="64"/>
    </location>
</feature>
<protein>
    <submittedName>
        <fullName evidence="2">Uncharacterized protein</fullName>
    </submittedName>
</protein>
<keyword evidence="3" id="KW-1185">Reference proteome</keyword>
<reference evidence="2" key="1">
    <citation type="journal article" date="2022" name="bioRxiv">
        <title>Sequencing and chromosome-scale assembly of the giantPleurodeles waltlgenome.</title>
        <authorList>
            <person name="Brown T."/>
            <person name="Elewa A."/>
            <person name="Iarovenko S."/>
            <person name="Subramanian E."/>
            <person name="Araus A.J."/>
            <person name="Petzold A."/>
            <person name="Susuki M."/>
            <person name="Suzuki K.-i.T."/>
            <person name="Hayashi T."/>
            <person name="Toyoda A."/>
            <person name="Oliveira C."/>
            <person name="Osipova E."/>
            <person name="Leigh N.D."/>
            <person name="Simon A."/>
            <person name="Yun M.H."/>
        </authorList>
    </citation>
    <scope>NUCLEOTIDE SEQUENCE</scope>
    <source>
        <strain evidence="2">20211129_DDA</strain>
        <tissue evidence="2">Liver</tissue>
    </source>
</reference>
<evidence type="ECO:0000256" key="1">
    <source>
        <dbReference type="SAM" id="MobiDB-lite"/>
    </source>
</evidence>
<evidence type="ECO:0000313" key="3">
    <source>
        <dbReference type="Proteomes" id="UP001066276"/>
    </source>
</evidence>
<dbReference type="EMBL" id="JANPWB010000016">
    <property type="protein sequence ID" value="KAJ1083859.1"/>
    <property type="molecule type" value="Genomic_DNA"/>
</dbReference>
<evidence type="ECO:0000313" key="2">
    <source>
        <dbReference type="EMBL" id="KAJ1083859.1"/>
    </source>
</evidence>
<sequence length="64" mass="6727">VVVWNTVPNGDVPVAPGSGGSSDERSPELVQGHCRGPLAKKALNSVSHRTRLSSSLPQRKGEHS</sequence>
<feature type="compositionally biased region" description="Polar residues" evidence="1">
    <location>
        <begin position="44"/>
        <end position="57"/>
    </location>
</feature>
<proteinExistence type="predicted"/>
<feature type="non-terminal residue" evidence="2">
    <location>
        <position position="64"/>
    </location>
</feature>